<dbReference type="KEGG" id="sbk:SHEWBE_1676"/>
<dbReference type="EMBL" id="LS483452">
    <property type="protein sequence ID" value="SQH75642.1"/>
    <property type="molecule type" value="Genomic_DNA"/>
</dbReference>
<name>A0A330M076_9GAMM</name>
<protein>
    <submittedName>
        <fullName evidence="1">Uncharacterized protein</fullName>
    </submittedName>
</protein>
<evidence type="ECO:0000313" key="1">
    <source>
        <dbReference type="EMBL" id="SQH75642.1"/>
    </source>
</evidence>
<accession>A0A330M076</accession>
<reference evidence="2" key="1">
    <citation type="submission" date="2018-06" db="EMBL/GenBank/DDBJ databases">
        <authorList>
            <person name="Cea G.-C."/>
            <person name="William W."/>
        </authorList>
    </citation>
    <scope>NUCLEOTIDE SEQUENCE [LARGE SCALE GENOMIC DNA]</scope>
    <source>
        <strain evidence="2">DB21MT-2</strain>
    </source>
</reference>
<organism evidence="1 2">
    <name type="scientific">Shewanella benthica</name>
    <dbReference type="NCBI Taxonomy" id="43661"/>
    <lineage>
        <taxon>Bacteria</taxon>
        <taxon>Pseudomonadati</taxon>
        <taxon>Pseudomonadota</taxon>
        <taxon>Gammaproteobacteria</taxon>
        <taxon>Alteromonadales</taxon>
        <taxon>Shewanellaceae</taxon>
        <taxon>Shewanella</taxon>
    </lineage>
</organism>
<sequence length="61" mass="6868">MKTMKICGKDDPYPWNVFAGYLNDYFAVELGYLGRAKWLDYANKMNDVGAKGLSLGIDTDL</sequence>
<evidence type="ECO:0000313" key="2">
    <source>
        <dbReference type="Proteomes" id="UP000250123"/>
    </source>
</evidence>
<gene>
    <name evidence="1" type="ORF">SHEWBE_1676</name>
</gene>
<dbReference type="Proteomes" id="UP000250123">
    <property type="component" value="Chromosome SHEWBE"/>
</dbReference>
<dbReference type="AlphaFoldDB" id="A0A330M076"/>
<proteinExistence type="predicted"/>